<comment type="caution">
    <text evidence="1">The sequence shown here is derived from an EMBL/GenBank/DDBJ whole genome shotgun (WGS) entry which is preliminary data.</text>
</comment>
<protein>
    <submittedName>
        <fullName evidence="1">Uncharacterized protein</fullName>
    </submittedName>
</protein>
<name>A0AAW1NJ38_9CHLO</name>
<dbReference type="AlphaFoldDB" id="A0AAW1NJ38"/>
<sequence length="103" mass="11293">MSDLLLMLRADSSACKARHKGLHRGLHTAQASHRVLEDLCAATSIPLQEYIVGGVVIGAVAAALYNGFKAEPQIWLRQTGILIVANWTQICELTDVDGLKRRR</sequence>
<organism evidence="1 2">
    <name type="scientific">Symbiochloris irregularis</name>
    <dbReference type="NCBI Taxonomy" id="706552"/>
    <lineage>
        <taxon>Eukaryota</taxon>
        <taxon>Viridiplantae</taxon>
        <taxon>Chlorophyta</taxon>
        <taxon>core chlorophytes</taxon>
        <taxon>Trebouxiophyceae</taxon>
        <taxon>Trebouxiales</taxon>
        <taxon>Trebouxiaceae</taxon>
        <taxon>Symbiochloris</taxon>
    </lineage>
</organism>
<evidence type="ECO:0000313" key="2">
    <source>
        <dbReference type="Proteomes" id="UP001465755"/>
    </source>
</evidence>
<dbReference type="EMBL" id="JALJOQ010000284">
    <property type="protein sequence ID" value="KAK9785973.1"/>
    <property type="molecule type" value="Genomic_DNA"/>
</dbReference>
<keyword evidence="2" id="KW-1185">Reference proteome</keyword>
<proteinExistence type="predicted"/>
<reference evidence="1 2" key="1">
    <citation type="journal article" date="2024" name="Nat. Commun.">
        <title>Phylogenomics reveals the evolutionary origins of lichenization in chlorophyte algae.</title>
        <authorList>
            <person name="Puginier C."/>
            <person name="Libourel C."/>
            <person name="Otte J."/>
            <person name="Skaloud P."/>
            <person name="Haon M."/>
            <person name="Grisel S."/>
            <person name="Petersen M."/>
            <person name="Berrin J.G."/>
            <person name="Delaux P.M."/>
            <person name="Dal Grande F."/>
            <person name="Keller J."/>
        </authorList>
    </citation>
    <scope>NUCLEOTIDE SEQUENCE [LARGE SCALE GENOMIC DNA]</scope>
    <source>
        <strain evidence="1 2">SAG 2036</strain>
    </source>
</reference>
<gene>
    <name evidence="1" type="ORF">WJX73_006697</name>
</gene>
<evidence type="ECO:0000313" key="1">
    <source>
        <dbReference type="EMBL" id="KAK9785973.1"/>
    </source>
</evidence>
<accession>A0AAW1NJ38</accession>
<dbReference type="Proteomes" id="UP001465755">
    <property type="component" value="Unassembled WGS sequence"/>
</dbReference>